<sequence>MNLRAQIPSGSVGQGMESSRVQALGHWSFRSDQPAFSQEMMMAMDSLVFFQGPLNPTAKGSNLEAAAAAVLIFNPQNSKIRGSLLQPQAGTAKLHIESVDIPLGTKEYHFTAAA</sequence>
<gene>
    <name evidence="1" type="ORF">CRENBAI_021149</name>
</gene>
<keyword evidence="2" id="KW-1185">Reference proteome</keyword>
<organism evidence="1 2">
    <name type="scientific">Crenichthys baileyi</name>
    <name type="common">White River springfish</name>
    <dbReference type="NCBI Taxonomy" id="28760"/>
    <lineage>
        <taxon>Eukaryota</taxon>
        <taxon>Metazoa</taxon>
        <taxon>Chordata</taxon>
        <taxon>Craniata</taxon>
        <taxon>Vertebrata</taxon>
        <taxon>Euteleostomi</taxon>
        <taxon>Actinopterygii</taxon>
        <taxon>Neopterygii</taxon>
        <taxon>Teleostei</taxon>
        <taxon>Neoteleostei</taxon>
        <taxon>Acanthomorphata</taxon>
        <taxon>Ovalentaria</taxon>
        <taxon>Atherinomorphae</taxon>
        <taxon>Cyprinodontiformes</taxon>
        <taxon>Goodeidae</taxon>
        <taxon>Crenichthys</taxon>
    </lineage>
</organism>
<reference evidence="1 2" key="1">
    <citation type="submission" date="2021-06" db="EMBL/GenBank/DDBJ databases">
        <authorList>
            <person name="Palmer J.M."/>
        </authorList>
    </citation>
    <scope>NUCLEOTIDE SEQUENCE [LARGE SCALE GENOMIC DNA]</scope>
    <source>
        <strain evidence="1 2">MEX-2019</strain>
        <tissue evidence="1">Muscle</tissue>
    </source>
</reference>
<dbReference type="EMBL" id="JAHHUM010002650">
    <property type="protein sequence ID" value="KAK5601748.1"/>
    <property type="molecule type" value="Genomic_DNA"/>
</dbReference>
<evidence type="ECO:0000313" key="2">
    <source>
        <dbReference type="Proteomes" id="UP001311232"/>
    </source>
</evidence>
<proteinExistence type="predicted"/>
<name>A0AAV9QW93_9TELE</name>
<comment type="caution">
    <text evidence="1">The sequence shown here is derived from an EMBL/GenBank/DDBJ whole genome shotgun (WGS) entry which is preliminary data.</text>
</comment>
<dbReference type="AlphaFoldDB" id="A0AAV9QW93"/>
<protein>
    <submittedName>
        <fullName evidence="1">Uncharacterized protein</fullName>
    </submittedName>
</protein>
<dbReference type="Proteomes" id="UP001311232">
    <property type="component" value="Unassembled WGS sequence"/>
</dbReference>
<accession>A0AAV9QW93</accession>
<evidence type="ECO:0000313" key="1">
    <source>
        <dbReference type="EMBL" id="KAK5601748.1"/>
    </source>
</evidence>